<dbReference type="Pfam" id="PF08327">
    <property type="entry name" value="AHSA1"/>
    <property type="match status" value="1"/>
</dbReference>
<dbReference type="Proteomes" id="UP001212498">
    <property type="component" value="Unassembled WGS sequence"/>
</dbReference>
<dbReference type="RefSeq" id="WP_271279153.1">
    <property type="nucleotide sequence ID" value="NZ_BAABFD010000037.1"/>
</dbReference>
<dbReference type="Gene3D" id="3.30.530.20">
    <property type="match status" value="1"/>
</dbReference>
<dbReference type="InterPro" id="IPR023393">
    <property type="entry name" value="START-like_dom_sf"/>
</dbReference>
<evidence type="ECO:0000256" key="1">
    <source>
        <dbReference type="ARBA" id="ARBA00006817"/>
    </source>
</evidence>
<dbReference type="CDD" id="cd07826">
    <property type="entry name" value="SRPBCC_CalC_Aha1-like_9"/>
    <property type="match status" value="1"/>
</dbReference>
<proteinExistence type="inferred from homology"/>
<accession>A0ABT4T7Q9</accession>
<gene>
    <name evidence="3" type="ORF">OUY24_33405</name>
</gene>
<sequence length="160" mass="17916">MTAGVTVLTPSDRTVVMLRVFSAPRHLVFDAWTRPSLLVKWYGAHGWNLVVAEVDLRLGGEWRFVWDGPDGASMSSGGVYREIDPPARLAYTESFDDHWYPGESLVSHDFTEQDDRTTLTTTMLFDSQHTRDLVVSSPMARGVAEGFDRLDAVLSPRRAS</sequence>
<comment type="caution">
    <text evidence="3">The sequence shown here is derived from an EMBL/GenBank/DDBJ whole genome shotgun (WGS) entry which is preliminary data.</text>
</comment>
<name>A0ABT4T7Q9_9ACTN</name>
<comment type="similarity">
    <text evidence="1">Belongs to the AHA1 family.</text>
</comment>
<dbReference type="InterPro" id="IPR013538">
    <property type="entry name" value="ASHA1/2-like_C"/>
</dbReference>
<dbReference type="EMBL" id="JAPNUD010000143">
    <property type="protein sequence ID" value="MDA0645549.1"/>
    <property type="molecule type" value="Genomic_DNA"/>
</dbReference>
<keyword evidence="4" id="KW-1185">Reference proteome</keyword>
<evidence type="ECO:0000259" key="2">
    <source>
        <dbReference type="Pfam" id="PF08327"/>
    </source>
</evidence>
<protein>
    <submittedName>
        <fullName evidence="3">SRPBCC family protein</fullName>
    </submittedName>
</protein>
<dbReference type="SUPFAM" id="SSF55961">
    <property type="entry name" value="Bet v1-like"/>
    <property type="match status" value="1"/>
</dbReference>
<feature type="domain" description="Activator of Hsp90 ATPase homologue 1/2-like C-terminal" evidence="2">
    <location>
        <begin position="23"/>
        <end position="154"/>
    </location>
</feature>
<evidence type="ECO:0000313" key="3">
    <source>
        <dbReference type="EMBL" id="MDA0645549.1"/>
    </source>
</evidence>
<reference evidence="3 4" key="1">
    <citation type="submission" date="2022-11" db="EMBL/GenBank/DDBJ databases">
        <title>Nonomuraea corallina sp. nov., a new species of the genus Nonomuraea isolated from sea side sediment in Thai sea.</title>
        <authorList>
            <person name="Ngamcharungchit C."/>
            <person name="Matsumoto A."/>
            <person name="Suriyachadkun C."/>
            <person name="Panbangred W."/>
            <person name="Inahashi Y."/>
            <person name="Intra B."/>
        </authorList>
    </citation>
    <scope>NUCLEOTIDE SEQUENCE [LARGE SCALE GENOMIC DNA]</scope>
    <source>
        <strain evidence="3 4">DSM 43553</strain>
    </source>
</reference>
<organism evidence="3 4">
    <name type="scientific">Nonomuraea ferruginea</name>
    <dbReference type="NCBI Taxonomy" id="46174"/>
    <lineage>
        <taxon>Bacteria</taxon>
        <taxon>Bacillati</taxon>
        <taxon>Actinomycetota</taxon>
        <taxon>Actinomycetes</taxon>
        <taxon>Streptosporangiales</taxon>
        <taxon>Streptosporangiaceae</taxon>
        <taxon>Nonomuraea</taxon>
    </lineage>
</organism>
<evidence type="ECO:0000313" key="4">
    <source>
        <dbReference type="Proteomes" id="UP001212498"/>
    </source>
</evidence>